<organism evidence="1 2">
    <name type="scientific">Roseovarius albus</name>
    <dbReference type="NCBI Taxonomy" id="1247867"/>
    <lineage>
        <taxon>Bacteria</taxon>
        <taxon>Pseudomonadati</taxon>
        <taxon>Pseudomonadota</taxon>
        <taxon>Alphaproteobacteria</taxon>
        <taxon>Rhodobacterales</taxon>
        <taxon>Roseobacteraceae</taxon>
        <taxon>Roseovarius</taxon>
    </lineage>
</organism>
<evidence type="ECO:0000313" key="1">
    <source>
        <dbReference type="EMBL" id="SLN63909.1"/>
    </source>
</evidence>
<keyword evidence="2" id="KW-1185">Reference proteome</keyword>
<proteinExistence type="predicted"/>
<dbReference type="EMBL" id="FWFX01000012">
    <property type="protein sequence ID" value="SLN63909.1"/>
    <property type="molecule type" value="Genomic_DNA"/>
</dbReference>
<dbReference type="RefSeq" id="WP_085807039.1">
    <property type="nucleotide sequence ID" value="NZ_FWFX01000012.1"/>
</dbReference>
<protein>
    <submittedName>
        <fullName evidence="1">Uncharacterized protein</fullName>
    </submittedName>
</protein>
<accession>A0A1X6ZX47</accession>
<name>A0A1X6ZX47_9RHOB</name>
<dbReference type="Proteomes" id="UP000193061">
    <property type="component" value="Unassembled WGS sequence"/>
</dbReference>
<evidence type="ECO:0000313" key="2">
    <source>
        <dbReference type="Proteomes" id="UP000193061"/>
    </source>
</evidence>
<reference evidence="1 2" key="1">
    <citation type="submission" date="2017-03" db="EMBL/GenBank/DDBJ databases">
        <authorList>
            <person name="Afonso C.L."/>
            <person name="Miller P.J."/>
            <person name="Scott M.A."/>
            <person name="Spackman E."/>
            <person name="Goraichik I."/>
            <person name="Dimitrov K.M."/>
            <person name="Suarez D.L."/>
            <person name="Swayne D.E."/>
        </authorList>
    </citation>
    <scope>NUCLEOTIDE SEQUENCE [LARGE SCALE GENOMIC DNA]</scope>
    <source>
        <strain evidence="1 2">CECT 7450</strain>
    </source>
</reference>
<sequence>MTTVYDPVKHYCLSNIPDEHEAEGPFEIRPEWLYEDADTDSWEVARPTTPYGEEVGRYPGPICLCTHKEHAEAIRDALNAFTNPAGRLLAR</sequence>
<gene>
    <name evidence="1" type="ORF">ROA7450_03358</name>
</gene>
<dbReference type="AlphaFoldDB" id="A0A1X6ZX47"/>